<dbReference type="EMBL" id="CAEY01001039">
    <property type="status" value="NOT_ANNOTATED_CDS"/>
    <property type="molecule type" value="Genomic_DNA"/>
</dbReference>
<evidence type="ECO:0000313" key="3">
    <source>
        <dbReference type="Proteomes" id="UP000015104"/>
    </source>
</evidence>
<dbReference type="AlphaFoldDB" id="T1L3L5"/>
<reference evidence="2" key="2">
    <citation type="submission" date="2015-06" db="UniProtKB">
        <authorList>
            <consortium name="EnsemblMetazoa"/>
        </authorList>
    </citation>
    <scope>IDENTIFICATION</scope>
</reference>
<evidence type="ECO:0000256" key="1">
    <source>
        <dbReference type="SAM" id="Phobius"/>
    </source>
</evidence>
<protein>
    <submittedName>
        <fullName evidence="2">Uncharacterized protein</fullName>
    </submittedName>
</protein>
<proteinExistence type="predicted"/>
<keyword evidence="1" id="KW-0812">Transmembrane</keyword>
<dbReference type="Proteomes" id="UP000015104">
    <property type="component" value="Unassembled WGS sequence"/>
</dbReference>
<dbReference type="HOGENOM" id="CLU_3016843_0_0_1"/>
<keyword evidence="1" id="KW-0472">Membrane</keyword>
<name>T1L3L5_TETUR</name>
<accession>T1L3L5</accession>
<dbReference type="EnsemblMetazoa" id="tetur36g00290.1">
    <property type="protein sequence ID" value="tetur36g00290.1"/>
    <property type="gene ID" value="tetur36g00290"/>
</dbReference>
<evidence type="ECO:0000313" key="2">
    <source>
        <dbReference type="EnsemblMetazoa" id="tetur36g00290.1"/>
    </source>
</evidence>
<sequence length="56" mass="6989">MDEENEGQREFLFKNNINFFHAYFSIQFRFLSQVNFFCFHSLLYQFNTLFIIIHLE</sequence>
<reference evidence="3" key="1">
    <citation type="submission" date="2011-08" db="EMBL/GenBank/DDBJ databases">
        <authorList>
            <person name="Rombauts S."/>
        </authorList>
    </citation>
    <scope>NUCLEOTIDE SEQUENCE</scope>
    <source>
        <strain evidence="3">London</strain>
    </source>
</reference>
<feature type="transmembrane region" description="Helical" evidence="1">
    <location>
        <begin position="34"/>
        <end position="55"/>
    </location>
</feature>
<keyword evidence="3" id="KW-1185">Reference proteome</keyword>
<organism evidence="2 3">
    <name type="scientific">Tetranychus urticae</name>
    <name type="common">Two-spotted spider mite</name>
    <dbReference type="NCBI Taxonomy" id="32264"/>
    <lineage>
        <taxon>Eukaryota</taxon>
        <taxon>Metazoa</taxon>
        <taxon>Ecdysozoa</taxon>
        <taxon>Arthropoda</taxon>
        <taxon>Chelicerata</taxon>
        <taxon>Arachnida</taxon>
        <taxon>Acari</taxon>
        <taxon>Acariformes</taxon>
        <taxon>Trombidiformes</taxon>
        <taxon>Prostigmata</taxon>
        <taxon>Eleutherengona</taxon>
        <taxon>Raphignathae</taxon>
        <taxon>Tetranychoidea</taxon>
        <taxon>Tetranychidae</taxon>
        <taxon>Tetranychus</taxon>
    </lineage>
</organism>
<keyword evidence="1" id="KW-1133">Transmembrane helix</keyword>